<dbReference type="OrthoDB" id="337750at2759"/>
<feature type="region of interest" description="Disordered" evidence="10">
    <location>
        <begin position="1"/>
        <end position="69"/>
    </location>
</feature>
<evidence type="ECO:0000256" key="9">
    <source>
        <dbReference type="RuleBase" id="RU368073"/>
    </source>
</evidence>
<proteinExistence type="inferred from homology"/>
<reference evidence="11 12" key="1">
    <citation type="submission" date="2015-12" db="EMBL/GenBank/DDBJ databases">
        <title>The genome of Folsomia candida.</title>
        <authorList>
            <person name="Faddeeva A."/>
            <person name="Derks M.F."/>
            <person name="Anvar Y."/>
            <person name="Smit S."/>
            <person name="Van Straalen N."/>
            <person name="Roelofs D."/>
        </authorList>
    </citation>
    <scope>NUCLEOTIDE SEQUENCE [LARGE SCALE GENOMIC DNA]</scope>
    <source>
        <strain evidence="11 12">VU population</strain>
        <tissue evidence="11">Whole body</tissue>
    </source>
</reference>
<gene>
    <name evidence="11" type="ORF">Fcan01_22560</name>
</gene>
<dbReference type="PANTHER" id="PTHR14083">
    <property type="entry name" value="YIP1 INTERACTING FACTOR HOMOLOG YIF1 PROTEIN"/>
    <property type="match status" value="1"/>
</dbReference>
<evidence type="ECO:0000256" key="5">
    <source>
        <dbReference type="ARBA" id="ARBA00022927"/>
    </source>
</evidence>
<feature type="transmembrane region" description="Helical" evidence="9">
    <location>
        <begin position="194"/>
        <end position="217"/>
    </location>
</feature>
<keyword evidence="3 9" id="KW-0812">Transmembrane</keyword>
<dbReference type="AlphaFoldDB" id="A0A226DB50"/>
<dbReference type="GO" id="GO:0005789">
    <property type="term" value="C:endoplasmic reticulum membrane"/>
    <property type="evidence" value="ECO:0007669"/>
    <property type="project" value="UniProtKB-SubCell"/>
</dbReference>
<dbReference type="GO" id="GO:0005793">
    <property type="term" value="C:endoplasmic reticulum-Golgi intermediate compartment"/>
    <property type="evidence" value="ECO:0007669"/>
    <property type="project" value="UniProtKB-UniRule"/>
</dbReference>
<evidence type="ECO:0000256" key="4">
    <source>
        <dbReference type="ARBA" id="ARBA00022824"/>
    </source>
</evidence>
<dbReference type="OMA" id="TCLCTGI"/>
<feature type="transmembrane region" description="Helical" evidence="9">
    <location>
        <begin position="163"/>
        <end position="182"/>
    </location>
</feature>
<accession>A0A226DB50</accession>
<comment type="caution">
    <text evidence="11">The sequence shown here is derived from an EMBL/GenBank/DDBJ whole genome shotgun (WGS) entry which is preliminary data.</text>
</comment>
<dbReference type="Proteomes" id="UP000198287">
    <property type="component" value="Unassembled WGS sequence"/>
</dbReference>
<dbReference type="PANTHER" id="PTHR14083:SF0">
    <property type="entry name" value="YIP1D-INTERACTING FACTOR 1, ISOFORM C"/>
    <property type="match status" value="1"/>
</dbReference>
<name>A0A226DB50_FOLCA</name>
<evidence type="ECO:0000256" key="2">
    <source>
        <dbReference type="ARBA" id="ARBA00022448"/>
    </source>
</evidence>
<dbReference type="GO" id="GO:0030134">
    <property type="term" value="C:COPII-coated ER to Golgi transport vesicle"/>
    <property type="evidence" value="ECO:0007669"/>
    <property type="project" value="TreeGrafter"/>
</dbReference>
<protein>
    <recommendedName>
        <fullName evidence="9">Protein YIF1</fullName>
    </recommendedName>
</protein>
<keyword evidence="5 9" id="KW-0653">Protein transport</keyword>
<keyword evidence="7 9" id="KW-0333">Golgi apparatus</keyword>
<comment type="similarity">
    <text evidence="1 9">Belongs to the YIF1 family.</text>
</comment>
<keyword evidence="6 9" id="KW-1133">Transmembrane helix</keyword>
<keyword evidence="2 9" id="KW-0813">Transport</keyword>
<feature type="transmembrane region" description="Helical" evidence="9">
    <location>
        <begin position="223"/>
        <end position="249"/>
    </location>
</feature>
<keyword evidence="4 9" id="KW-0256">Endoplasmic reticulum</keyword>
<feature type="compositionally biased region" description="Low complexity" evidence="10">
    <location>
        <begin position="22"/>
        <end position="35"/>
    </location>
</feature>
<dbReference type="GO" id="GO:0006888">
    <property type="term" value="P:endoplasmic reticulum to Golgi vesicle-mediated transport"/>
    <property type="evidence" value="ECO:0007669"/>
    <property type="project" value="UniProtKB-UniRule"/>
</dbReference>
<evidence type="ECO:0000256" key="8">
    <source>
        <dbReference type="ARBA" id="ARBA00023136"/>
    </source>
</evidence>
<feature type="compositionally biased region" description="Gly residues" evidence="10">
    <location>
        <begin position="11"/>
        <end position="21"/>
    </location>
</feature>
<keyword evidence="12" id="KW-1185">Reference proteome</keyword>
<evidence type="ECO:0000256" key="6">
    <source>
        <dbReference type="ARBA" id="ARBA00022989"/>
    </source>
</evidence>
<evidence type="ECO:0000256" key="3">
    <source>
        <dbReference type="ARBA" id="ARBA00022692"/>
    </source>
</evidence>
<evidence type="ECO:0000256" key="7">
    <source>
        <dbReference type="ARBA" id="ARBA00023034"/>
    </source>
</evidence>
<dbReference type="Pfam" id="PF03878">
    <property type="entry name" value="YIF1"/>
    <property type="match status" value="1"/>
</dbReference>
<evidence type="ECO:0000256" key="10">
    <source>
        <dbReference type="SAM" id="MobiDB-lite"/>
    </source>
</evidence>
<sequence length="294" mass="33253">MYSDHQDYYGGAYGPDGGYGNYGPPNGQNQQQQSYGYGGDPNQGYGQYGQQQQQHGGYPPPPGGGGFPGMMGGQMPFTPIMADFAKHYGENLVDQGKTMVDEKLQKFVSVSKLKYYFAVDTAYVMKKIGLLFFPFTHKDWSIHYDKNEDDAVQPRFEVNAPDLYIPLMAFITYILIAGVSLGMQQKFTPELLGIQCSSALGWLILELMIFTGCTYIIQTDLKVFDLLTFCAYKFVGMIFVLASSLIRTLKKQIYSVTTHEHVMSGNKRRLYFLLTLAGVQPLLMWWLTYHLTKW</sequence>
<dbReference type="STRING" id="158441.A0A226DB50"/>
<dbReference type="GO" id="GO:0000139">
    <property type="term" value="C:Golgi membrane"/>
    <property type="evidence" value="ECO:0007669"/>
    <property type="project" value="UniProtKB-SubCell"/>
</dbReference>
<comment type="function">
    <text evidence="9">Has a role in transport between endoplasmic reticulum and Golgi.</text>
</comment>
<dbReference type="InterPro" id="IPR005578">
    <property type="entry name" value="Yif1_fam"/>
</dbReference>
<feature type="compositionally biased region" description="Low complexity" evidence="10">
    <location>
        <begin position="42"/>
        <end position="57"/>
    </location>
</feature>
<comment type="subcellular location">
    <subcellularLocation>
        <location evidence="9">Endoplasmic reticulum membrane</location>
        <topology evidence="9">Multi-pass membrane protein</topology>
    </subcellularLocation>
    <subcellularLocation>
        <location evidence="9">Golgi apparatus membrane</location>
        <topology evidence="9">Multi-pass membrane protein</topology>
    </subcellularLocation>
</comment>
<evidence type="ECO:0000256" key="1">
    <source>
        <dbReference type="ARBA" id="ARBA00009727"/>
    </source>
</evidence>
<feature type="transmembrane region" description="Helical" evidence="9">
    <location>
        <begin position="270"/>
        <end position="288"/>
    </location>
</feature>
<evidence type="ECO:0000313" key="12">
    <source>
        <dbReference type="Proteomes" id="UP000198287"/>
    </source>
</evidence>
<keyword evidence="8 9" id="KW-0472">Membrane</keyword>
<dbReference type="GO" id="GO:0015031">
    <property type="term" value="P:protein transport"/>
    <property type="evidence" value="ECO:0007669"/>
    <property type="project" value="UniProtKB-KW"/>
</dbReference>
<dbReference type="EMBL" id="LNIX01000025">
    <property type="protein sequence ID" value="OXA42752.1"/>
    <property type="molecule type" value="Genomic_DNA"/>
</dbReference>
<evidence type="ECO:0000313" key="11">
    <source>
        <dbReference type="EMBL" id="OXA42752.1"/>
    </source>
</evidence>
<organism evidence="11 12">
    <name type="scientific">Folsomia candida</name>
    <name type="common">Springtail</name>
    <dbReference type="NCBI Taxonomy" id="158441"/>
    <lineage>
        <taxon>Eukaryota</taxon>
        <taxon>Metazoa</taxon>
        <taxon>Ecdysozoa</taxon>
        <taxon>Arthropoda</taxon>
        <taxon>Hexapoda</taxon>
        <taxon>Collembola</taxon>
        <taxon>Entomobryomorpha</taxon>
        <taxon>Isotomoidea</taxon>
        <taxon>Isotomidae</taxon>
        <taxon>Proisotominae</taxon>
        <taxon>Folsomia</taxon>
    </lineage>
</organism>